<dbReference type="EMBL" id="JBFXLU010000089">
    <property type="protein sequence ID" value="KAL2843494.1"/>
    <property type="molecule type" value="Genomic_DNA"/>
</dbReference>
<keyword evidence="1" id="KW-1133">Transmembrane helix</keyword>
<proteinExistence type="predicted"/>
<evidence type="ECO:0000256" key="1">
    <source>
        <dbReference type="SAM" id="Phobius"/>
    </source>
</evidence>
<comment type="caution">
    <text evidence="2">The sequence shown here is derived from an EMBL/GenBank/DDBJ whole genome shotgun (WGS) entry which is preliminary data.</text>
</comment>
<keyword evidence="1" id="KW-0812">Transmembrane</keyword>
<reference evidence="2 3" key="1">
    <citation type="submission" date="2024-07" db="EMBL/GenBank/DDBJ databases">
        <title>Section-level genome sequencing and comparative genomics of Aspergillus sections Usti and Cavernicolus.</title>
        <authorList>
            <consortium name="Lawrence Berkeley National Laboratory"/>
            <person name="Nybo J.L."/>
            <person name="Vesth T.C."/>
            <person name="Theobald S."/>
            <person name="Frisvad J.C."/>
            <person name="Larsen T.O."/>
            <person name="Kjaerboelling I."/>
            <person name="Rothschild-Mancinelli K."/>
            <person name="Lyhne E.K."/>
            <person name="Kogle M.E."/>
            <person name="Barry K."/>
            <person name="Clum A."/>
            <person name="Na H."/>
            <person name="Ledsgaard L."/>
            <person name="Lin J."/>
            <person name="Lipzen A."/>
            <person name="Kuo A."/>
            <person name="Riley R."/>
            <person name="Mondo S."/>
            <person name="Labutti K."/>
            <person name="Haridas S."/>
            <person name="Pangalinan J."/>
            <person name="Salamov A.A."/>
            <person name="Simmons B.A."/>
            <person name="Magnuson J.K."/>
            <person name="Chen J."/>
            <person name="Drula E."/>
            <person name="Henrissat B."/>
            <person name="Wiebenga A."/>
            <person name="Lubbers R.J."/>
            <person name="Gomes A.C."/>
            <person name="Makela M.R."/>
            <person name="Stajich J."/>
            <person name="Grigoriev I.V."/>
            <person name="Mortensen U.H."/>
            <person name="De Vries R.P."/>
            <person name="Baker S.E."/>
            <person name="Andersen M.R."/>
        </authorList>
    </citation>
    <scope>NUCLEOTIDE SEQUENCE [LARGE SCALE GENOMIC DNA]</scope>
    <source>
        <strain evidence="2 3">CBS 123904</strain>
    </source>
</reference>
<accession>A0ABR4JV73</accession>
<evidence type="ECO:0000313" key="2">
    <source>
        <dbReference type="EMBL" id="KAL2843494.1"/>
    </source>
</evidence>
<keyword evidence="3" id="KW-1185">Reference proteome</keyword>
<organism evidence="2 3">
    <name type="scientific">Aspergillus pseudoustus</name>
    <dbReference type="NCBI Taxonomy" id="1810923"/>
    <lineage>
        <taxon>Eukaryota</taxon>
        <taxon>Fungi</taxon>
        <taxon>Dikarya</taxon>
        <taxon>Ascomycota</taxon>
        <taxon>Pezizomycotina</taxon>
        <taxon>Eurotiomycetes</taxon>
        <taxon>Eurotiomycetidae</taxon>
        <taxon>Eurotiales</taxon>
        <taxon>Aspergillaceae</taxon>
        <taxon>Aspergillus</taxon>
        <taxon>Aspergillus subgen. Nidulantes</taxon>
    </lineage>
</organism>
<name>A0ABR4JV73_9EURO</name>
<protein>
    <submittedName>
        <fullName evidence="2">Uncharacterized protein</fullName>
    </submittedName>
</protein>
<feature type="transmembrane region" description="Helical" evidence="1">
    <location>
        <begin position="23"/>
        <end position="43"/>
    </location>
</feature>
<evidence type="ECO:0000313" key="3">
    <source>
        <dbReference type="Proteomes" id="UP001610446"/>
    </source>
</evidence>
<dbReference type="Proteomes" id="UP001610446">
    <property type="component" value="Unassembled WGS sequence"/>
</dbReference>
<gene>
    <name evidence="2" type="ORF">BJY01DRAFT_215674</name>
</gene>
<sequence length="65" mass="7498">MVALGFPYVPGTRAQGNGSQSEIFIFGYFLFPFSWILFSWSLMEATKLIVWKDLCPGWMEELDDL</sequence>
<keyword evidence="1" id="KW-0472">Membrane</keyword>